<dbReference type="InterPro" id="IPR025965">
    <property type="entry name" value="FlgD/Vpr_Ig-like"/>
</dbReference>
<feature type="domain" description="FlgD Tudor-like" evidence="8">
    <location>
        <begin position="88"/>
        <end position="220"/>
    </location>
</feature>
<dbReference type="InterPro" id="IPR005648">
    <property type="entry name" value="FlgD"/>
</dbReference>
<dbReference type="Pfam" id="PF13861">
    <property type="entry name" value="FLgD_tudor"/>
    <property type="match status" value="1"/>
</dbReference>
<evidence type="ECO:0000256" key="2">
    <source>
        <dbReference type="ARBA" id="ARBA00016013"/>
    </source>
</evidence>
<evidence type="ECO:0000259" key="7">
    <source>
        <dbReference type="Pfam" id="PF13860"/>
    </source>
</evidence>
<organism evidence="9 10">
    <name type="scientific">Chitinivorax tropicus</name>
    <dbReference type="NCBI Taxonomy" id="714531"/>
    <lineage>
        <taxon>Bacteria</taxon>
        <taxon>Pseudomonadati</taxon>
        <taxon>Pseudomonadota</taxon>
        <taxon>Betaproteobacteria</taxon>
        <taxon>Chitinivorax</taxon>
    </lineage>
</organism>
<name>A0A840MRA6_9PROT</name>
<feature type="compositionally biased region" description="Low complexity" evidence="6">
    <location>
        <begin position="9"/>
        <end position="25"/>
    </location>
</feature>
<keyword evidence="9" id="KW-0969">Cilium</keyword>
<comment type="caution">
    <text evidence="9">The sequence shown here is derived from an EMBL/GenBank/DDBJ whole genome shotgun (WGS) entry which is preliminary data.</text>
</comment>
<dbReference type="InterPro" id="IPR025963">
    <property type="entry name" value="FLgD_Tudor"/>
</dbReference>
<keyword evidence="9" id="KW-0966">Cell projection</keyword>
<feature type="domain" description="FlgD/Vpr Ig-like" evidence="7">
    <location>
        <begin position="111"/>
        <end position="179"/>
    </location>
</feature>
<reference evidence="9 10" key="1">
    <citation type="submission" date="2020-08" db="EMBL/GenBank/DDBJ databases">
        <title>Genomic Encyclopedia of Type Strains, Phase IV (KMG-IV): sequencing the most valuable type-strain genomes for metagenomic binning, comparative biology and taxonomic classification.</title>
        <authorList>
            <person name="Goeker M."/>
        </authorList>
    </citation>
    <scope>NUCLEOTIDE SEQUENCE [LARGE SCALE GENOMIC DNA]</scope>
    <source>
        <strain evidence="9 10">DSM 27165</strain>
    </source>
</reference>
<sequence length="223" mass="23277">MADVNKVSGAGAAQNNGATTTAKKTNGMEEAQDRFLKLLTTQMRNQDPLNPLDNAQVTSQMAQINTVAGITKLNESIAALSKSMMAGQAMQAASVIGRQALVPGDLIDLAGSKGAAGVNFADDVDSVTVNILNKEGKLVSSQELGKQPAGVLRLAWDGKDDKGTQLPDGPYRFEVSAAYKGKAIQATPYAFARVNSVLLADDGVKLDVGRLGSVAFADVKQIV</sequence>
<dbReference type="AlphaFoldDB" id="A0A840MRA6"/>
<dbReference type="Pfam" id="PF03963">
    <property type="entry name" value="FlgD"/>
    <property type="match status" value="1"/>
</dbReference>
<comment type="function">
    <text evidence="4 5">Required for flagellar hook formation. May act as a scaffolding protein.</text>
</comment>
<evidence type="ECO:0000313" key="9">
    <source>
        <dbReference type="EMBL" id="MBB5018743.1"/>
    </source>
</evidence>
<evidence type="ECO:0000256" key="1">
    <source>
        <dbReference type="ARBA" id="ARBA00010577"/>
    </source>
</evidence>
<protein>
    <recommendedName>
        <fullName evidence="2 5">Basal-body rod modification protein FlgD</fullName>
    </recommendedName>
</protein>
<evidence type="ECO:0000313" key="10">
    <source>
        <dbReference type="Proteomes" id="UP000575898"/>
    </source>
</evidence>
<dbReference type="RefSeq" id="WP_184038500.1">
    <property type="nucleotide sequence ID" value="NZ_JACHHY010000011.1"/>
</dbReference>
<dbReference type="GO" id="GO:0044781">
    <property type="term" value="P:bacterial-type flagellum organization"/>
    <property type="evidence" value="ECO:0007669"/>
    <property type="project" value="UniProtKB-UniRule"/>
</dbReference>
<feature type="region of interest" description="Disordered" evidence="6">
    <location>
        <begin position="1"/>
        <end position="27"/>
    </location>
</feature>
<dbReference type="EMBL" id="JACHHY010000011">
    <property type="protein sequence ID" value="MBB5018743.1"/>
    <property type="molecule type" value="Genomic_DNA"/>
</dbReference>
<evidence type="ECO:0000256" key="3">
    <source>
        <dbReference type="ARBA" id="ARBA00022795"/>
    </source>
</evidence>
<dbReference type="Gene3D" id="2.30.30.910">
    <property type="match status" value="1"/>
</dbReference>
<gene>
    <name evidence="9" type="ORF">HNQ59_002036</name>
</gene>
<evidence type="ECO:0000256" key="4">
    <source>
        <dbReference type="ARBA" id="ARBA00024746"/>
    </source>
</evidence>
<keyword evidence="9" id="KW-0282">Flagellum</keyword>
<dbReference type="Gene3D" id="2.60.40.4070">
    <property type="match status" value="1"/>
</dbReference>
<comment type="similarity">
    <text evidence="1 5">Belongs to the FlgD family.</text>
</comment>
<accession>A0A840MRA6</accession>
<dbReference type="Proteomes" id="UP000575898">
    <property type="component" value="Unassembled WGS sequence"/>
</dbReference>
<proteinExistence type="inferred from homology"/>
<evidence type="ECO:0000256" key="6">
    <source>
        <dbReference type="SAM" id="MobiDB-lite"/>
    </source>
</evidence>
<keyword evidence="10" id="KW-1185">Reference proteome</keyword>
<evidence type="ECO:0000256" key="5">
    <source>
        <dbReference type="RuleBase" id="RU362076"/>
    </source>
</evidence>
<evidence type="ECO:0000259" key="8">
    <source>
        <dbReference type="Pfam" id="PF13861"/>
    </source>
</evidence>
<dbReference type="Pfam" id="PF13860">
    <property type="entry name" value="FlgD_ig"/>
    <property type="match status" value="1"/>
</dbReference>
<keyword evidence="3 5" id="KW-1005">Bacterial flagellum biogenesis</keyword>